<protein>
    <recommendedName>
        <fullName evidence="5">SSNA1 protein</fullName>
    </recommendedName>
</protein>
<organism evidence="3 4">
    <name type="scientific">Strix occidentalis caurina</name>
    <name type="common">northern spotted owl</name>
    <dbReference type="NCBI Taxonomy" id="311401"/>
    <lineage>
        <taxon>Eukaryota</taxon>
        <taxon>Metazoa</taxon>
        <taxon>Chordata</taxon>
        <taxon>Craniata</taxon>
        <taxon>Vertebrata</taxon>
        <taxon>Euteleostomi</taxon>
        <taxon>Archelosauria</taxon>
        <taxon>Archosauria</taxon>
        <taxon>Dinosauria</taxon>
        <taxon>Saurischia</taxon>
        <taxon>Theropoda</taxon>
        <taxon>Coelurosauria</taxon>
        <taxon>Aves</taxon>
        <taxon>Neognathae</taxon>
        <taxon>Neoaves</taxon>
        <taxon>Telluraves</taxon>
        <taxon>Strigiformes</taxon>
        <taxon>Strigidae</taxon>
        <taxon>Strix</taxon>
    </lineage>
</organism>
<accession>A0A8D0FYA3</accession>
<dbReference type="PANTHER" id="PTHR28661:SF1">
    <property type="entry name" value="MICROTUBULE NUCLEATION FACTOR SSNA1"/>
    <property type="match status" value="1"/>
</dbReference>
<reference evidence="3" key="1">
    <citation type="submission" date="2025-08" db="UniProtKB">
        <authorList>
            <consortium name="Ensembl"/>
        </authorList>
    </citation>
    <scope>IDENTIFICATION</scope>
</reference>
<evidence type="ECO:0000313" key="4">
    <source>
        <dbReference type="Proteomes" id="UP000694551"/>
    </source>
</evidence>
<dbReference type="AlphaFoldDB" id="A0A8D0FYA3"/>
<evidence type="ECO:0000313" key="3">
    <source>
        <dbReference type="Ensembl" id="ENSSOCP00000022638.1"/>
    </source>
</evidence>
<evidence type="ECO:0008006" key="5">
    <source>
        <dbReference type="Google" id="ProtNLM"/>
    </source>
</evidence>
<keyword evidence="4" id="KW-1185">Reference proteome</keyword>
<dbReference type="Ensembl" id="ENSSOCT00000023202.1">
    <property type="protein sequence ID" value="ENSSOCP00000022638.1"/>
    <property type="gene ID" value="ENSSOCG00000016802.1"/>
</dbReference>
<feature type="coiled-coil region" evidence="1">
    <location>
        <begin position="19"/>
        <end position="53"/>
    </location>
</feature>
<name>A0A8D0FYA3_STROC</name>
<evidence type="ECO:0000256" key="2">
    <source>
        <dbReference type="SAM" id="MobiDB-lite"/>
    </source>
</evidence>
<evidence type="ECO:0000256" key="1">
    <source>
        <dbReference type="SAM" id="Coils"/>
    </source>
</evidence>
<dbReference type="Proteomes" id="UP000694551">
    <property type="component" value="Unplaced"/>
</dbReference>
<feature type="region of interest" description="Disordered" evidence="2">
    <location>
        <begin position="78"/>
        <end position="113"/>
    </location>
</feature>
<keyword evidence="1" id="KW-0175">Coiled coil</keyword>
<dbReference type="GO" id="GO:0036064">
    <property type="term" value="C:ciliary basal body"/>
    <property type="evidence" value="ECO:0007669"/>
    <property type="project" value="TreeGrafter"/>
</dbReference>
<dbReference type="InterPro" id="IPR033362">
    <property type="entry name" value="SSNA1_fam"/>
</dbReference>
<dbReference type="PANTHER" id="PTHR28661">
    <property type="entry name" value="SJOEGREN SYNDROME NUCLEAR AUTOANTIGEN 1"/>
    <property type="match status" value="1"/>
</dbReference>
<proteinExistence type="predicted"/>
<sequence>MSGPGAALRGHDAELREGLAELRARREELSGRIRAEEAERGRLQARIAALSERLARTSESLAGHLVARGELDRTIAETEAAYGKVPRPRRSPPGPGREARGKTLTQKTVNSHR</sequence>
<reference evidence="3" key="2">
    <citation type="submission" date="2025-09" db="UniProtKB">
        <authorList>
            <consortium name="Ensembl"/>
        </authorList>
    </citation>
    <scope>IDENTIFICATION</scope>
</reference>
<feature type="compositionally biased region" description="Polar residues" evidence="2">
    <location>
        <begin position="103"/>
        <end position="113"/>
    </location>
</feature>